<keyword evidence="1" id="KW-0472">Membrane</keyword>
<evidence type="ECO:0000313" key="3">
    <source>
        <dbReference type="Proteomes" id="UP000018159"/>
    </source>
</evidence>
<sequence>MYSFIAIMWVLILAGGGILVVLVSQISISGYGEQMDFLIASAIKAVIAIVLVVLWIIVLTKLKNKIFQKQIRS</sequence>
<evidence type="ECO:0000313" key="2">
    <source>
        <dbReference type="EMBL" id="CDI05133.1"/>
    </source>
</evidence>
<reference evidence="2 3" key="1">
    <citation type="journal article" date="2013" name="PLoS ONE">
        <title>Enrichment and Genome Sequence of the Group I.1a Ammonia-Oxidizing Archaeon ?Ca. Nitrosotenuis uzonensis? Representing a Clade Globally.</title>
        <authorList>
            <person name="Lebedeva E.V."/>
            <person name="Hatzenpichler R."/>
            <person name="Pelletier E."/>
            <person name="Schuster N."/>
            <person name="Hauzmayer S."/>
            <person name="Bulaev A."/>
            <person name="Grigor'eva N.V."/>
            <person name="Galushko A."/>
            <person name="Schmid M."/>
            <person name="Palatinszky M."/>
            <person name="Le Paslier D."/>
            <person name="Daims H."/>
            <person name="Wagner M."/>
        </authorList>
    </citation>
    <scope>NUCLEOTIDE SEQUENCE [LARGE SCALE GENOMIC DNA]</scope>
    <source>
        <strain evidence="2 3">N4</strain>
    </source>
</reference>
<protein>
    <submittedName>
        <fullName evidence="2">Uncharacterized protein</fullName>
    </submittedName>
</protein>
<keyword evidence="1" id="KW-1133">Transmembrane helix</keyword>
<keyword evidence="3" id="KW-1185">Reference proteome</keyword>
<comment type="caution">
    <text evidence="2">The sequence shown here is derived from an EMBL/GenBank/DDBJ whole genome shotgun (WGS) entry which is preliminary data.</text>
</comment>
<evidence type="ECO:0000256" key="1">
    <source>
        <dbReference type="SAM" id="Phobius"/>
    </source>
</evidence>
<dbReference type="Proteomes" id="UP000018159">
    <property type="component" value="Unassembled WGS sequence"/>
</dbReference>
<feature type="transmembrane region" description="Helical" evidence="1">
    <location>
        <begin position="37"/>
        <end position="59"/>
    </location>
</feature>
<dbReference type="EMBL" id="CBTY010000006">
    <property type="protein sequence ID" value="CDI05133.1"/>
    <property type="molecule type" value="Genomic_DNA"/>
</dbReference>
<gene>
    <name evidence="2" type="ORF">NITUZ_140208</name>
</gene>
<feature type="transmembrane region" description="Helical" evidence="1">
    <location>
        <begin position="7"/>
        <end position="31"/>
    </location>
</feature>
<accession>V6ARV0</accession>
<dbReference type="RefSeq" id="WP_048194541.1">
    <property type="nucleotide sequence ID" value="NZ_CBTY010000006.1"/>
</dbReference>
<dbReference type="AlphaFoldDB" id="V6ARV0"/>
<dbReference type="STRING" id="1407055.NITUZ_140208"/>
<name>V6ARV0_9ARCH</name>
<keyword evidence="1" id="KW-0812">Transmembrane</keyword>
<proteinExistence type="predicted"/>
<organism evidence="2 3">
    <name type="scientific">Candidatus Nitrosotenuis uzonensis</name>
    <dbReference type="NCBI Taxonomy" id="1407055"/>
    <lineage>
        <taxon>Archaea</taxon>
        <taxon>Nitrososphaerota</taxon>
        <taxon>Candidatus Nitrosotenuis</taxon>
    </lineage>
</organism>